<dbReference type="AlphaFoldDB" id="A0A2S5BCR0"/>
<evidence type="ECO:0000256" key="5">
    <source>
        <dbReference type="ARBA" id="ARBA00022679"/>
    </source>
</evidence>
<evidence type="ECO:0000256" key="13">
    <source>
        <dbReference type="SAM" id="MobiDB-lite"/>
    </source>
</evidence>
<feature type="transmembrane region" description="Helical" evidence="14">
    <location>
        <begin position="234"/>
        <end position="252"/>
    </location>
</feature>
<dbReference type="Pfam" id="PF10998">
    <property type="entry name" value="DUF2838"/>
    <property type="match status" value="1"/>
</dbReference>
<evidence type="ECO:0000256" key="10">
    <source>
        <dbReference type="ARBA" id="ARBA00023209"/>
    </source>
</evidence>
<evidence type="ECO:0000256" key="14">
    <source>
        <dbReference type="SAM" id="Phobius"/>
    </source>
</evidence>
<feature type="transmembrane region" description="Helical" evidence="14">
    <location>
        <begin position="340"/>
        <end position="360"/>
    </location>
</feature>
<comment type="similarity">
    <text evidence="2">Belongs to the GPC1 family.</text>
</comment>
<evidence type="ECO:0000256" key="9">
    <source>
        <dbReference type="ARBA" id="ARBA00023136"/>
    </source>
</evidence>
<sequence length="588" mass="66144">MDSPVESMTPIDRPRRRNTNGGAASPEFTPSSYPSSPALEPVTPPFRPVFSRTNSSGSSTGTGSGSPQFDLPDDDLLSGLSLLDFLNVLDAHLELLTRPLRRKSVTWREKADRLVDQAKQKGRETFKVQLPSVPAFDLGEGIGFPRDYAGSGTDDGVGRDGRRREKRVLSARDRERLERKYREVRGRMRDSIAKVVIKWEEERTVRLRDKVRLHPGARAAAKSSATHTLYGRQISFLCGVMNVLVSSLLLGFRPTWVPDWYGIQMLFYMPFRVITYKSKNYHYFLFDLCYFVNVLCLIYIYVLPGNALLFEACYGLALGSLGTAIATWRNSLVFHSLDKVISLAIHIFPPFVFMTIRHFYPVDLALARYPALKQLPHLRPWHTMAVCMTTYTLWQITYFYFVLQLRAEKIKEGRATSFTYMINDKKRLVGKIANKLPPHLREAAFIGGQAIYTFVTLLIPVFVLYDSKFWCSVYLIALFAISAWNGASFYMEVFARRFQKELIALRKEFDAQQALLNQYTTNPPAQTPATGLTPVPDPLDQAGAEDVASESLDEIGKNEGEPVGDADAAVLAAGEDREADAAKSGKAQ</sequence>
<feature type="region of interest" description="Disordered" evidence="13">
    <location>
        <begin position="1"/>
        <end position="70"/>
    </location>
</feature>
<dbReference type="InterPro" id="IPR021261">
    <property type="entry name" value="GPCAT"/>
</dbReference>
<evidence type="ECO:0000256" key="3">
    <source>
        <dbReference type="ARBA" id="ARBA00019082"/>
    </source>
</evidence>
<feature type="transmembrane region" description="Helical" evidence="14">
    <location>
        <begin position="471"/>
        <end position="491"/>
    </location>
</feature>
<dbReference type="GO" id="GO:0016020">
    <property type="term" value="C:membrane"/>
    <property type="evidence" value="ECO:0007669"/>
    <property type="project" value="UniProtKB-SubCell"/>
</dbReference>
<keyword evidence="9 14" id="KW-0472">Membrane</keyword>
<keyword evidence="5" id="KW-0808">Transferase</keyword>
<evidence type="ECO:0000256" key="8">
    <source>
        <dbReference type="ARBA" id="ARBA00023098"/>
    </source>
</evidence>
<feature type="transmembrane region" description="Helical" evidence="14">
    <location>
        <begin position="308"/>
        <end position="328"/>
    </location>
</feature>
<evidence type="ECO:0000256" key="2">
    <source>
        <dbReference type="ARBA" id="ARBA00006675"/>
    </source>
</evidence>
<organism evidence="15 16">
    <name type="scientific">Rhodotorula taiwanensis</name>
    <dbReference type="NCBI Taxonomy" id="741276"/>
    <lineage>
        <taxon>Eukaryota</taxon>
        <taxon>Fungi</taxon>
        <taxon>Dikarya</taxon>
        <taxon>Basidiomycota</taxon>
        <taxon>Pucciniomycotina</taxon>
        <taxon>Microbotryomycetes</taxon>
        <taxon>Sporidiobolales</taxon>
        <taxon>Sporidiobolaceae</taxon>
        <taxon>Rhodotorula</taxon>
    </lineage>
</organism>
<dbReference type="PANTHER" id="PTHR31201">
    <property type="entry name" value="OS01G0585100 PROTEIN"/>
    <property type="match status" value="1"/>
</dbReference>
<evidence type="ECO:0000256" key="12">
    <source>
        <dbReference type="ARBA" id="ARBA00023315"/>
    </source>
</evidence>
<keyword evidence="6 14" id="KW-0812">Transmembrane</keyword>
<evidence type="ECO:0000256" key="11">
    <source>
        <dbReference type="ARBA" id="ARBA00023264"/>
    </source>
</evidence>
<comment type="caution">
    <text evidence="15">The sequence shown here is derived from an EMBL/GenBank/DDBJ whole genome shotgun (WGS) entry which is preliminary data.</text>
</comment>
<dbReference type="GO" id="GO:0006656">
    <property type="term" value="P:phosphatidylcholine biosynthetic process"/>
    <property type="evidence" value="ECO:0007669"/>
    <property type="project" value="TreeGrafter"/>
</dbReference>
<keyword evidence="10" id="KW-0594">Phospholipid biosynthesis</keyword>
<feature type="compositionally biased region" description="Polar residues" evidence="13">
    <location>
        <begin position="520"/>
        <end position="530"/>
    </location>
</feature>
<keyword evidence="16" id="KW-1185">Reference proteome</keyword>
<dbReference type="OrthoDB" id="406287at2759"/>
<name>A0A2S5BCR0_9BASI</name>
<accession>A0A2S5BCR0</accession>
<proteinExistence type="inferred from homology"/>
<keyword evidence="12" id="KW-0012">Acyltransferase</keyword>
<keyword evidence="11" id="KW-1208">Phospholipid metabolism</keyword>
<dbReference type="PANTHER" id="PTHR31201:SF1">
    <property type="entry name" value="GLYCEROPHOSPHOCHOLINE ACYLTRANSFERASE 1"/>
    <property type="match status" value="1"/>
</dbReference>
<feature type="compositionally biased region" description="Low complexity" evidence="13">
    <location>
        <begin position="563"/>
        <end position="573"/>
    </location>
</feature>
<evidence type="ECO:0000313" key="16">
    <source>
        <dbReference type="Proteomes" id="UP000237144"/>
    </source>
</evidence>
<dbReference type="GO" id="GO:0016746">
    <property type="term" value="F:acyltransferase activity"/>
    <property type="evidence" value="ECO:0007669"/>
    <property type="project" value="UniProtKB-KW"/>
</dbReference>
<evidence type="ECO:0000256" key="6">
    <source>
        <dbReference type="ARBA" id="ARBA00022692"/>
    </source>
</evidence>
<feature type="transmembrane region" description="Helical" evidence="14">
    <location>
        <begin position="443"/>
        <end position="465"/>
    </location>
</feature>
<dbReference type="EMBL" id="PJQD01000023">
    <property type="protein sequence ID" value="POY74521.1"/>
    <property type="molecule type" value="Genomic_DNA"/>
</dbReference>
<evidence type="ECO:0000256" key="4">
    <source>
        <dbReference type="ARBA" id="ARBA00022516"/>
    </source>
</evidence>
<protein>
    <recommendedName>
        <fullName evidence="3">Glycerophosphocholine acyltransferase 1</fullName>
    </recommendedName>
</protein>
<keyword evidence="4" id="KW-0444">Lipid biosynthesis</keyword>
<feature type="compositionally biased region" description="Basic and acidic residues" evidence="13">
    <location>
        <begin position="574"/>
        <end position="588"/>
    </location>
</feature>
<gene>
    <name evidence="15" type="ORF">BMF94_2281</name>
</gene>
<feature type="region of interest" description="Disordered" evidence="13">
    <location>
        <begin position="520"/>
        <end position="588"/>
    </location>
</feature>
<evidence type="ECO:0000256" key="1">
    <source>
        <dbReference type="ARBA" id="ARBA00004141"/>
    </source>
</evidence>
<keyword evidence="7 14" id="KW-1133">Transmembrane helix</keyword>
<feature type="transmembrane region" description="Helical" evidence="14">
    <location>
        <begin position="380"/>
        <end position="403"/>
    </location>
</feature>
<comment type="subcellular location">
    <subcellularLocation>
        <location evidence="1">Membrane</location>
        <topology evidence="1">Multi-pass membrane protein</topology>
    </subcellularLocation>
</comment>
<feature type="transmembrane region" description="Helical" evidence="14">
    <location>
        <begin position="283"/>
        <end position="302"/>
    </location>
</feature>
<keyword evidence="8" id="KW-0443">Lipid metabolism</keyword>
<dbReference type="Proteomes" id="UP000237144">
    <property type="component" value="Unassembled WGS sequence"/>
</dbReference>
<evidence type="ECO:0000313" key="15">
    <source>
        <dbReference type="EMBL" id="POY74521.1"/>
    </source>
</evidence>
<reference evidence="15 16" key="1">
    <citation type="journal article" date="2018" name="Front. Microbiol.">
        <title>Prospects for Fungal Bioremediation of Acidic Radioactive Waste Sites: Characterization and Genome Sequence of Rhodotorula taiwanensis MD1149.</title>
        <authorList>
            <person name="Tkavc R."/>
            <person name="Matrosova V.Y."/>
            <person name="Grichenko O.E."/>
            <person name="Gostincar C."/>
            <person name="Volpe R.P."/>
            <person name="Klimenkova P."/>
            <person name="Gaidamakova E.K."/>
            <person name="Zhou C.E."/>
            <person name="Stewart B.J."/>
            <person name="Lyman M.G."/>
            <person name="Malfatti S.A."/>
            <person name="Rubinfeld B."/>
            <person name="Courtot M."/>
            <person name="Singh J."/>
            <person name="Dalgard C.L."/>
            <person name="Hamilton T."/>
            <person name="Frey K.G."/>
            <person name="Gunde-Cimerman N."/>
            <person name="Dugan L."/>
            <person name="Daly M.J."/>
        </authorList>
    </citation>
    <scope>NUCLEOTIDE SEQUENCE [LARGE SCALE GENOMIC DNA]</scope>
    <source>
        <strain evidence="15 16">MD1149</strain>
    </source>
</reference>
<evidence type="ECO:0000256" key="7">
    <source>
        <dbReference type="ARBA" id="ARBA00022989"/>
    </source>
</evidence>